<evidence type="ECO:0000313" key="1">
    <source>
        <dbReference type="EMBL" id="EMO60503.1"/>
    </source>
</evidence>
<protein>
    <submittedName>
        <fullName evidence="1">Uncharacterized protein</fullName>
    </submittedName>
</protein>
<dbReference type="AlphaFoldDB" id="M6WFI9"/>
<comment type="caution">
    <text evidence="1">The sequence shown here is derived from an EMBL/GenBank/DDBJ whole genome shotgun (WGS) entry which is preliminary data.</text>
</comment>
<evidence type="ECO:0000313" key="2">
    <source>
        <dbReference type="Proteomes" id="UP000012159"/>
    </source>
</evidence>
<reference evidence="1 2" key="1">
    <citation type="submission" date="2013-01" db="EMBL/GenBank/DDBJ databases">
        <authorList>
            <person name="Harkins D.M."/>
            <person name="Durkin A.S."/>
            <person name="Brinkac L.M."/>
            <person name="Haft D.H."/>
            <person name="Selengut J.D."/>
            <person name="Sanka R."/>
            <person name="DePew J."/>
            <person name="Purushe J."/>
            <person name="Picardeau M."/>
            <person name="Werts C."/>
            <person name="Goarant C."/>
            <person name="Vinetz J.M."/>
            <person name="Sutton G.G."/>
            <person name="Nierman W.C."/>
            <person name="Fouts D.E."/>
        </authorList>
    </citation>
    <scope>NUCLEOTIDE SEQUENCE [LARGE SCALE GENOMIC DNA]</scope>
    <source>
        <strain evidence="1 2">200901868</strain>
    </source>
</reference>
<organism evidence="1 2">
    <name type="scientific">Leptospira borgpetersenii serovar Pomona str. 200901868</name>
    <dbReference type="NCBI Taxonomy" id="1192866"/>
    <lineage>
        <taxon>Bacteria</taxon>
        <taxon>Pseudomonadati</taxon>
        <taxon>Spirochaetota</taxon>
        <taxon>Spirochaetia</taxon>
        <taxon>Leptospirales</taxon>
        <taxon>Leptospiraceae</taxon>
        <taxon>Leptospira</taxon>
    </lineage>
</organism>
<dbReference type="Proteomes" id="UP000012159">
    <property type="component" value="Unassembled WGS sequence"/>
</dbReference>
<dbReference type="EMBL" id="AKWF02000130">
    <property type="protein sequence ID" value="EMO60503.1"/>
    <property type="molecule type" value="Genomic_DNA"/>
</dbReference>
<sequence length="42" mass="4942">MKCNFGIFLISQKLELELDLLQSLPFSVDQRRIFVLTEIFPV</sequence>
<proteinExistence type="predicted"/>
<accession>M6WFI9</accession>
<gene>
    <name evidence="1" type="ORF">LEP1GSC133_0330</name>
</gene>
<name>M6WFI9_LEPBO</name>